<dbReference type="PANTHER" id="PTHR43857">
    <property type="entry name" value="BLR7761 PROTEIN"/>
    <property type="match status" value="1"/>
</dbReference>
<evidence type="ECO:0008006" key="3">
    <source>
        <dbReference type="Google" id="ProtNLM"/>
    </source>
</evidence>
<dbReference type="InterPro" id="IPR035959">
    <property type="entry name" value="RutC-like_sf"/>
</dbReference>
<organism evidence="1 2">
    <name type="scientific">Virgisporangium aurantiacum</name>
    <dbReference type="NCBI Taxonomy" id="175570"/>
    <lineage>
        <taxon>Bacteria</taxon>
        <taxon>Bacillati</taxon>
        <taxon>Actinomycetota</taxon>
        <taxon>Actinomycetes</taxon>
        <taxon>Micromonosporales</taxon>
        <taxon>Micromonosporaceae</taxon>
        <taxon>Virgisporangium</taxon>
    </lineage>
</organism>
<dbReference type="SUPFAM" id="SSF55298">
    <property type="entry name" value="YjgF-like"/>
    <property type="match status" value="1"/>
</dbReference>
<dbReference type="Proteomes" id="UP000612585">
    <property type="component" value="Unassembled WGS sequence"/>
</dbReference>
<accession>A0A8J3ZFS1</accession>
<sequence length="129" mass="13904">MVAVVMIEPVDPPSLPESSARYTHGTLVTGAERLVFVSGQPPWGGDLPEDFDSQCRIAWGNVLAVLGEAGLGVENLVKVTVFLGSREHRAANSRIRAEILGDHRPALTVIICDIYAEEWLLEIEAIAAA</sequence>
<dbReference type="Pfam" id="PF01042">
    <property type="entry name" value="Ribonuc_L-PSP"/>
    <property type="match status" value="1"/>
</dbReference>
<comment type="caution">
    <text evidence="1">The sequence shown here is derived from an EMBL/GenBank/DDBJ whole genome shotgun (WGS) entry which is preliminary data.</text>
</comment>
<dbReference type="EMBL" id="BOPG01000072">
    <property type="protein sequence ID" value="GIJ61983.1"/>
    <property type="molecule type" value="Genomic_DNA"/>
</dbReference>
<protein>
    <recommendedName>
        <fullName evidence="3">Enamine deaminase RidA, house cleaning of reactive enamine intermediates, YjgF/YER057c/UK114 family</fullName>
    </recommendedName>
</protein>
<dbReference type="CDD" id="cd00448">
    <property type="entry name" value="YjgF_YER057c_UK114_family"/>
    <property type="match status" value="1"/>
</dbReference>
<name>A0A8J3ZFS1_9ACTN</name>
<dbReference type="InterPro" id="IPR006175">
    <property type="entry name" value="YjgF/YER057c/UK114"/>
</dbReference>
<dbReference type="AlphaFoldDB" id="A0A8J3ZFS1"/>
<keyword evidence="2" id="KW-1185">Reference proteome</keyword>
<reference evidence="1" key="1">
    <citation type="submission" date="2021-01" db="EMBL/GenBank/DDBJ databases">
        <title>Whole genome shotgun sequence of Virgisporangium aurantiacum NBRC 16421.</title>
        <authorList>
            <person name="Komaki H."/>
            <person name="Tamura T."/>
        </authorList>
    </citation>
    <scope>NUCLEOTIDE SEQUENCE</scope>
    <source>
        <strain evidence="1">NBRC 16421</strain>
    </source>
</reference>
<evidence type="ECO:0000313" key="1">
    <source>
        <dbReference type="EMBL" id="GIJ61983.1"/>
    </source>
</evidence>
<proteinExistence type="predicted"/>
<evidence type="ECO:0000313" key="2">
    <source>
        <dbReference type="Proteomes" id="UP000612585"/>
    </source>
</evidence>
<dbReference type="PANTHER" id="PTHR43857:SF1">
    <property type="entry name" value="YJGH FAMILY PROTEIN"/>
    <property type="match status" value="1"/>
</dbReference>
<dbReference type="Gene3D" id="3.30.1330.40">
    <property type="entry name" value="RutC-like"/>
    <property type="match status" value="1"/>
</dbReference>
<gene>
    <name evidence="1" type="ORF">Vau01_094990</name>
</gene>